<proteinExistence type="predicted"/>
<sequence length="102" mass="10980">MVENNVDRNDYSVGASQAAQSNFEAVAARLEAALDRRDADVKQALAEYQADGVSDEYAALEQQWNAAGAQVRSIISTIRGSLEQNDDIAIRALQQARASIPG</sequence>
<evidence type="ECO:0000313" key="1">
    <source>
        <dbReference type="EMBL" id="WOF22706.1"/>
    </source>
</evidence>
<keyword evidence="2" id="KW-1185">Reference proteome</keyword>
<dbReference type="Proteomes" id="UP001305498">
    <property type="component" value="Chromosome"/>
</dbReference>
<evidence type="ECO:0008006" key="3">
    <source>
        <dbReference type="Google" id="ProtNLM"/>
    </source>
</evidence>
<dbReference type="AlphaFoldDB" id="A0AA97FFP7"/>
<reference evidence="1 2" key="1">
    <citation type="submission" date="2023-02" db="EMBL/GenBank/DDBJ databases">
        <title>Microbacterium betulae sp. nov., isolated from birch wood.</title>
        <authorList>
            <person name="Pasciak M."/>
            <person name="Pawlik K.J."/>
            <person name="Martynowski D."/>
            <person name="Laczmanski L."/>
            <person name="Ciekot J."/>
            <person name="Szponar B."/>
            <person name="Wojcik-Fatla A."/>
            <person name="Mackiewicz B."/>
            <person name="Farian E."/>
            <person name="Cholewa G."/>
            <person name="Cholewa A."/>
            <person name="Dutkiewicz J."/>
        </authorList>
    </citation>
    <scope>NUCLEOTIDE SEQUENCE [LARGE SCALE GENOMIC DNA]</scope>
    <source>
        <strain evidence="1 2">AB</strain>
    </source>
</reference>
<name>A0AA97FFP7_9MICO</name>
<gene>
    <name evidence="1" type="ORF">N8K70_15120</name>
</gene>
<dbReference type="RefSeq" id="WP_317139177.1">
    <property type="nucleotide sequence ID" value="NZ_CP118157.1"/>
</dbReference>
<organism evidence="1 2">
    <name type="scientific">Microbacterium betulae</name>
    <dbReference type="NCBI Taxonomy" id="2981139"/>
    <lineage>
        <taxon>Bacteria</taxon>
        <taxon>Bacillati</taxon>
        <taxon>Actinomycetota</taxon>
        <taxon>Actinomycetes</taxon>
        <taxon>Micrococcales</taxon>
        <taxon>Microbacteriaceae</taxon>
        <taxon>Microbacterium</taxon>
    </lineage>
</organism>
<protein>
    <recommendedName>
        <fullName evidence="3">Pore-forming ESAT-6 family protein</fullName>
    </recommendedName>
</protein>
<dbReference type="KEGG" id="mbet:N8K70_15120"/>
<evidence type="ECO:0000313" key="2">
    <source>
        <dbReference type="Proteomes" id="UP001305498"/>
    </source>
</evidence>
<accession>A0AA97FFP7</accession>
<dbReference type="EMBL" id="CP118157">
    <property type="protein sequence ID" value="WOF22706.1"/>
    <property type="molecule type" value="Genomic_DNA"/>
</dbReference>
<dbReference type="Gene3D" id="1.10.287.1060">
    <property type="entry name" value="ESAT-6-like"/>
    <property type="match status" value="1"/>
</dbReference>